<evidence type="ECO:0000313" key="2">
    <source>
        <dbReference type="Proteomes" id="UP000677812"/>
    </source>
</evidence>
<reference evidence="1 2" key="1">
    <citation type="submission" date="2021-04" db="EMBL/GenBank/DDBJ databases">
        <title>The complete genome sequence of Neokomagataea sp. TBRC 2177.</title>
        <authorList>
            <person name="Charoenyingcharoen P."/>
            <person name="Yukphan P."/>
        </authorList>
    </citation>
    <scope>NUCLEOTIDE SEQUENCE [LARGE SCALE GENOMIC DNA]</scope>
    <source>
        <strain evidence="1 2">TBRC 2177</strain>
    </source>
</reference>
<dbReference type="RefSeq" id="WP_211682150.1">
    <property type="nucleotide sequence ID" value="NZ_JAGRQH010000005.1"/>
</dbReference>
<dbReference type="EMBL" id="JAGRQH010000005">
    <property type="protein sequence ID" value="MBR0560070.1"/>
    <property type="molecule type" value="Genomic_DNA"/>
</dbReference>
<evidence type="ECO:0000313" key="1">
    <source>
        <dbReference type="EMBL" id="MBR0560070.1"/>
    </source>
</evidence>
<organism evidence="1 2">
    <name type="scientific">Neokomagataea anthophila</name>
    <dbReference type="NCBI Taxonomy" id="2826925"/>
    <lineage>
        <taxon>Bacteria</taxon>
        <taxon>Pseudomonadati</taxon>
        <taxon>Pseudomonadota</taxon>
        <taxon>Alphaproteobacteria</taxon>
        <taxon>Acetobacterales</taxon>
        <taxon>Acetobacteraceae</taxon>
        <taxon>Neokomagataea</taxon>
    </lineage>
</organism>
<protein>
    <submittedName>
        <fullName evidence="1">Uncharacterized protein</fullName>
    </submittedName>
</protein>
<comment type="caution">
    <text evidence="1">The sequence shown here is derived from an EMBL/GenBank/DDBJ whole genome shotgun (WGS) entry which is preliminary data.</text>
</comment>
<keyword evidence="2" id="KW-1185">Reference proteome</keyword>
<accession>A0ABS5E831</accession>
<name>A0ABS5E831_9PROT</name>
<sequence>MTPAELEDALARVEGRCTAQHQIMVAITAMMPAAQRHDVLALLKTQDEKWEALRKSPGSMRSEAMTEAAEREMEKFTSAVNVFCTLSGR</sequence>
<proteinExistence type="predicted"/>
<gene>
    <name evidence="1" type="ORF">KB213_08390</name>
</gene>
<dbReference type="Proteomes" id="UP000677812">
    <property type="component" value="Unassembled WGS sequence"/>
</dbReference>